<dbReference type="RefSeq" id="WP_123127446.1">
    <property type="nucleotide sequence ID" value="NZ_RJJD01000008.1"/>
</dbReference>
<dbReference type="AlphaFoldDB" id="A0A3M9MJT0"/>
<protein>
    <submittedName>
        <fullName evidence="3">Endonuclease/exonuclease/phosphatase family protein</fullName>
    </submittedName>
</protein>
<feature type="transmembrane region" description="Helical" evidence="1">
    <location>
        <begin position="33"/>
        <end position="51"/>
    </location>
</feature>
<evidence type="ECO:0000259" key="2">
    <source>
        <dbReference type="Pfam" id="PF03372"/>
    </source>
</evidence>
<keyword evidence="4" id="KW-1185">Reference proteome</keyword>
<feature type="transmembrane region" description="Helical" evidence="1">
    <location>
        <begin position="63"/>
        <end position="82"/>
    </location>
</feature>
<proteinExistence type="predicted"/>
<dbReference type="InterPro" id="IPR005135">
    <property type="entry name" value="Endo/exonuclease/phosphatase"/>
</dbReference>
<reference evidence="3 4" key="1">
    <citation type="submission" date="2018-11" db="EMBL/GenBank/DDBJ databases">
        <title>Rufibacter latericius sp. nov., isolated from water in Baiyang Lake.</title>
        <authorList>
            <person name="Yang Y."/>
        </authorList>
    </citation>
    <scope>NUCLEOTIDE SEQUENCE [LARGE SCALE GENOMIC DNA]</scope>
    <source>
        <strain evidence="3 4">R-22-1c-1</strain>
    </source>
</reference>
<sequence length="378" mass="43495">MKIALELLGCLAILASLLTLVKSTYWWIRILDFPRVQVAVLGTLVLAAYGWHFGFELLSQKIFAGLLVLAIVNELVHVYKFTPMVRVQALRSKIKAPKNSFGIMISNVRMSNTRYERFLKVVRENDPDLLLINEPNQRWADAISELHDIYPYDIKAPLENTYGMMFLSKFKLSHTEVRYLVEEGIPSFYMVIELPTGRKFDLFTVHPQPPHLNKDTDTREAELLTVAKMAKDSPYASIVIGDLNDVAWSYTTNLFRKISGLLDPRIGRGFFNTYNAFVPFFRYSLDHIFYDPAFRLIRIKRLPFFGSDHFPMFIRLNYEPLEADEHDVPEPDKEEIEDAQELLDKLDVDVPLSDVTVPAKTKPITLQGETNEKSSKQA</sequence>
<keyword evidence="3" id="KW-0378">Hydrolase</keyword>
<dbReference type="GO" id="GO:0004519">
    <property type="term" value="F:endonuclease activity"/>
    <property type="evidence" value="ECO:0007669"/>
    <property type="project" value="UniProtKB-KW"/>
</dbReference>
<feature type="domain" description="Endonuclease/exonuclease/phosphatase" evidence="2">
    <location>
        <begin position="107"/>
        <end position="309"/>
    </location>
</feature>
<dbReference type="Gene3D" id="3.60.10.10">
    <property type="entry name" value="Endonuclease/exonuclease/phosphatase"/>
    <property type="match status" value="1"/>
</dbReference>
<dbReference type="InterPro" id="IPR036691">
    <property type="entry name" value="Endo/exonu/phosph_ase_sf"/>
</dbReference>
<dbReference type="EMBL" id="RJJD01000008">
    <property type="protein sequence ID" value="RNI25820.1"/>
    <property type="molecule type" value="Genomic_DNA"/>
</dbReference>
<gene>
    <name evidence="3" type="ORF">EFB08_13315</name>
</gene>
<organism evidence="3 4">
    <name type="scientific">Rufibacter latericius</name>
    <dbReference type="NCBI Taxonomy" id="2487040"/>
    <lineage>
        <taxon>Bacteria</taxon>
        <taxon>Pseudomonadati</taxon>
        <taxon>Bacteroidota</taxon>
        <taxon>Cytophagia</taxon>
        <taxon>Cytophagales</taxon>
        <taxon>Hymenobacteraceae</taxon>
        <taxon>Rufibacter</taxon>
    </lineage>
</organism>
<keyword evidence="1" id="KW-0472">Membrane</keyword>
<dbReference type="Proteomes" id="UP000272117">
    <property type="component" value="Unassembled WGS sequence"/>
</dbReference>
<keyword evidence="3" id="KW-0255">Endonuclease</keyword>
<dbReference type="Pfam" id="PF03372">
    <property type="entry name" value="Exo_endo_phos"/>
    <property type="match status" value="1"/>
</dbReference>
<dbReference type="GO" id="GO:0004527">
    <property type="term" value="F:exonuclease activity"/>
    <property type="evidence" value="ECO:0007669"/>
    <property type="project" value="UniProtKB-KW"/>
</dbReference>
<name>A0A3M9MJT0_9BACT</name>
<evidence type="ECO:0000313" key="3">
    <source>
        <dbReference type="EMBL" id="RNI25820.1"/>
    </source>
</evidence>
<evidence type="ECO:0000313" key="4">
    <source>
        <dbReference type="Proteomes" id="UP000272117"/>
    </source>
</evidence>
<dbReference type="SUPFAM" id="SSF56219">
    <property type="entry name" value="DNase I-like"/>
    <property type="match status" value="1"/>
</dbReference>
<keyword evidence="3" id="KW-0269">Exonuclease</keyword>
<comment type="caution">
    <text evidence="3">The sequence shown here is derived from an EMBL/GenBank/DDBJ whole genome shotgun (WGS) entry which is preliminary data.</text>
</comment>
<accession>A0A3M9MJT0</accession>
<keyword evidence="1" id="KW-1133">Transmembrane helix</keyword>
<evidence type="ECO:0000256" key="1">
    <source>
        <dbReference type="SAM" id="Phobius"/>
    </source>
</evidence>
<dbReference type="OrthoDB" id="9796594at2"/>
<keyword evidence="1" id="KW-0812">Transmembrane</keyword>
<keyword evidence="3" id="KW-0540">Nuclease</keyword>